<organism evidence="2 3">
    <name type="scientific">Fulvivirga marina</name>
    <dbReference type="NCBI Taxonomy" id="2494733"/>
    <lineage>
        <taxon>Bacteria</taxon>
        <taxon>Pseudomonadati</taxon>
        <taxon>Bacteroidota</taxon>
        <taxon>Cytophagia</taxon>
        <taxon>Cytophagales</taxon>
        <taxon>Fulvivirgaceae</taxon>
        <taxon>Fulvivirga</taxon>
    </lineage>
</organism>
<reference evidence="2" key="1">
    <citation type="submission" date="2021-01" db="EMBL/GenBank/DDBJ databases">
        <title>Fulvivirga kasyanovii gen. nov., sp nov., a novel member of the phylum Bacteroidetes isolated from seawater in a mussel farm.</title>
        <authorList>
            <person name="Zhao L.-H."/>
            <person name="Wang Z.-J."/>
        </authorList>
    </citation>
    <scope>NUCLEOTIDE SEQUENCE</scope>
    <source>
        <strain evidence="2">29W222</strain>
    </source>
</reference>
<protein>
    <submittedName>
        <fullName evidence="2">Uncharacterized protein</fullName>
    </submittedName>
</protein>
<name>A0A937FZ91_9BACT</name>
<evidence type="ECO:0000313" key="2">
    <source>
        <dbReference type="EMBL" id="MBL6447582.1"/>
    </source>
</evidence>
<evidence type="ECO:0000313" key="3">
    <source>
        <dbReference type="Proteomes" id="UP000614216"/>
    </source>
</evidence>
<keyword evidence="1" id="KW-0472">Membrane</keyword>
<feature type="transmembrane region" description="Helical" evidence="1">
    <location>
        <begin position="5"/>
        <end position="21"/>
    </location>
</feature>
<dbReference type="Proteomes" id="UP000614216">
    <property type="component" value="Unassembled WGS sequence"/>
</dbReference>
<sequence length="86" mass="9891">MKNLFYVIAGLGFGYVSYMNIKYWEGSYGFATLFAYQLLASIPFLGFWVYFLFKKKTALNIVLSIVSFILFVTSWVLTSTIISNIE</sequence>
<comment type="caution">
    <text evidence="2">The sequence shown here is derived from an EMBL/GenBank/DDBJ whole genome shotgun (WGS) entry which is preliminary data.</text>
</comment>
<keyword evidence="1" id="KW-0812">Transmembrane</keyword>
<gene>
    <name evidence="2" type="ORF">JMN32_14785</name>
</gene>
<proteinExistence type="predicted"/>
<accession>A0A937FZ91</accession>
<keyword evidence="3" id="KW-1185">Reference proteome</keyword>
<feature type="transmembrane region" description="Helical" evidence="1">
    <location>
        <begin position="33"/>
        <end position="53"/>
    </location>
</feature>
<keyword evidence="1" id="KW-1133">Transmembrane helix</keyword>
<evidence type="ECO:0000256" key="1">
    <source>
        <dbReference type="SAM" id="Phobius"/>
    </source>
</evidence>
<dbReference type="EMBL" id="JAEUGD010000045">
    <property type="protein sequence ID" value="MBL6447582.1"/>
    <property type="molecule type" value="Genomic_DNA"/>
</dbReference>
<feature type="transmembrane region" description="Helical" evidence="1">
    <location>
        <begin position="60"/>
        <end position="82"/>
    </location>
</feature>
<dbReference type="AlphaFoldDB" id="A0A937FZ91"/>
<dbReference type="RefSeq" id="WP_202857122.1">
    <property type="nucleotide sequence ID" value="NZ_JAEUGD010000045.1"/>
</dbReference>